<keyword evidence="1" id="KW-0413">Isomerase</keyword>
<comment type="caution">
    <text evidence="1">The sequence shown here is derived from an EMBL/GenBank/DDBJ whole genome shotgun (WGS) entry which is preliminary data.</text>
</comment>
<protein>
    <submittedName>
        <fullName evidence="1">Enoyl-CoA hydratase/isomerase family protein</fullName>
    </submittedName>
</protein>
<dbReference type="OrthoDB" id="5730382at2"/>
<sequence>MSTLPSLETIGLELVDDIAILTLNRPRVRNAIDDQMRFDLKAAVDYVADERAIRGVVVTGAGAVFCSGGDIRGMQDRVDQGARAGELGWWRQKEFHETLGKIFHMGKPTVAAVNGPAFGLGLDVALTCDFVFLAQGAEVAANFVRRGLVSDGGGFFHIPRRVGVARAKELLFSGRTVQHDEALAIGLVDRVVAPDALISEAVAYLKGFATHPQTAQAMAKSILNRSLELGFDEINTLASQAQAYCYSSHDHQESVREFLAEREKARAAKGK</sequence>
<gene>
    <name evidence="1" type="ORF">EOE18_16955</name>
</gene>
<dbReference type="AlphaFoldDB" id="A0A3S2X1F2"/>
<evidence type="ECO:0000313" key="2">
    <source>
        <dbReference type="Proteomes" id="UP000282837"/>
    </source>
</evidence>
<dbReference type="Proteomes" id="UP000282837">
    <property type="component" value="Unassembled WGS sequence"/>
</dbReference>
<accession>A0A3S2X1F2</accession>
<dbReference type="Pfam" id="PF00378">
    <property type="entry name" value="ECH_1"/>
    <property type="match status" value="1"/>
</dbReference>
<organism evidence="1 2">
    <name type="scientific">Novosphingobium umbonatum</name>
    <dbReference type="NCBI Taxonomy" id="1908524"/>
    <lineage>
        <taxon>Bacteria</taxon>
        <taxon>Pseudomonadati</taxon>
        <taxon>Pseudomonadota</taxon>
        <taxon>Alphaproteobacteria</taxon>
        <taxon>Sphingomonadales</taxon>
        <taxon>Sphingomonadaceae</taxon>
        <taxon>Novosphingobium</taxon>
    </lineage>
</organism>
<dbReference type="PANTHER" id="PTHR43459:SF1">
    <property type="entry name" value="EG:BACN32G11.4 PROTEIN"/>
    <property type="match status" value="1"/>
</dbReference>
<dbReference type="CDD" id="cd06558">
    <property type="entry name" value="crotonase-like"/>
    <property type="match status" value="1"/>
</dbReference>
<dbReference type="GO" id="GO:0016853">
    <property type="term" value="F:isomerase activity"/>
    <property type="evidence" value="ECO:0007669"/>
    <property type="project" value="UniProtKB-KW"/>
</dbReference>
<name>A0A3S2X1F2_9SPHN</name>
<keyword evidence="2" id="KW-1185">Reference proteome</keyword>
<dbReference type="Gene3D" id="3.90.226.10">
    <property type="entry name" value="2-enoyl-CoA Hydratase, Chain A, domain 1"/>
    <property type="match status" value="1"/>
</dbReference>
<dbReference type="RefSeq" id="WP_127711720.1">
    <property type="nucleotide sequence ID" value="NZ_SACO01000019.1"/>
</dbReference>
<reference evidence="1 2" key="1">
    <citation type="submission" date="2019-01" db="EMBL/GenBank/DDBJ databases">
        <authorList>
            <person name="Chen W.-M."/>
        </authorList>
    </citation>
    <scope>NUCLEOTIDE SEQUENCE [LARGE SCALE GENOMIC DNA]</scope>
    <source>
        <strain evidence="1 2">FSY-9</strain>
    </source>
</reference>
<proteinExistence type="predicted"/>
<dbReference type="SUPFAM" id="SSF52096">
    <property type="entry name" value="ClpP/crotonase"/>
    <property type="match status" value="1"/>
</dbReference>
<dbReference type="PANTHER" id="PTHR43459">
    <property type="entry name" value="ENOYL-COA HYDRATASE"/>
    <property type="match status" value="1"/>
</dbReference>
<dbReference type="EMBL" id="SACO01000019">
    <property type="protein sequence ID" value="RVU03224.1"/>
    <property type="molecule type" value="Genomic_DNA"/>
</dbReference>
<dbReference type="InterPro" id="IPR001753">
    <property type="entry name" value="Enoyl-CoA_hydra/iso"/>
</dbReference>
<evidence type="ECO:0000313" key="1">
    <source>
        <dbReference type="EMBL" id="RVU03224.1"/>
    </source>
</evidence>
<dbReference type="InterPro" id="IPR029045">
    <property type="entry name" value="ClpP/crotonase-like_dom_sf"/>
</dbReference>